<organism evidence="1 2">
    <name type="scientific">Paraburkholderia phenoliruptrix</name>
    <dbReference type="NCBI Taxonomy" id="252970"/>
    <lineage>
        <taxon>Bacteria</taxon>
        <taxon>Pseudomonadati</taxon>
        <taxon>Pseudomonadota</taxon>
        <taxon>Betaproteobacteria</taxon>
        <taxon>Burkholderiales</taxon>
        <taxon>Burkholderiaceae</taxon>
        <taxon>Paraburkholderia</taxon>
    </lineage>
</organism>
<protein>
    <submittedName>
        <fullName evidence="1">Uncharacterized protein</fullName>
    </submittedName>
</protein>
<gene>
    <name evidence="1" type="ORF">LMG22037_06365</name>
</gene>
<name>A0A6J5CL98_9BURK</name>
<evidence type="ECO:0000313" key="1">
    <source>
        <dbReference type="EMBL" id="CAB3740158.1"/>
    </source>
</evidence>
<evidence type="ECO:0000313" key="2">
    <source>
        <dbReference type="Proteomes" id="UP000494249"/>
    </source>
</evidence>
<sequence>MQIDEALFTRKRVMITTRPPKFAVADPAKPWVMLEAEDGSGLTLALMGPDSAEARADAARMMKLWNDSLEANGACPGDRKAAAEDQPDYEGAFRRVCADMGAINALLGFDDHPGIDRVLREITVLKLAGGAGAIRDAGDGPRLRSETIQRVERGVHKLLVDAQHPAGGNTASAPPAGWRVYPKAPEFFPTEAEAMARVRENRKVNGWPESYAEPADQAAARARNTMAKNVYRGIDALRWLLNITTEFDRKDVRTRQAARLLDEFFSADGITNRDELEHLWKTLYSELSHQDKLDCLREPDSRKASAESDHTLKLRAVEIADQSMVELLLAHAVRFDALTPAFGLSSENGTEVQTLEEADPAIQEAFEWLQLRDMAELMEESGGACILLKGHALEHLNLDTGQTLQ</sequence>
<proteinExistence type="predicted"/>
<dbReference type="Proteomes" id="UP000494249">
    <property type="component" value="Unassembled WGS sequence"/>
</dbReference>
<reference evidence="1 2" key="1">
    <citation type="submission" date="2020-04" db="EMBL/GenBank/DDBJ databases">
        <authorList>
            <person name="De Canck E."/>
        </authorList>
    </citation>
    <scope>NUCLEOTIDE SEQUENCE [LARGE SCALE GENOMIC DNA]</scope>
    <source>
        <strain evidence="1 2">LMG 22037</strain>
    </source>
</reference>
<dbReference type="EMBL" id="CADIKB010000064">
    <property type="protein sequence ID" value="CAB3740158.1"/>
    <property type="molecule type" value="Genomic_DNA"/>
</dbReference>
<dbReference type="AlphaFoldDB" id="A0A6J5CL98"/>
<accession>A0A6J5CL98</accession>
<dbReference type="RefSeq" id="WP_035486225.1">
    <property type="nucleotide sequence ID" value="NZ_CADFGL010000060.1"/>
</dbReference>